<organism evidence="1 2">
    <name type="scientific">Violaceomyces palustris</name>
    <dbReference type="NCBI Taxonomy" id="1673888"/>
    <lineage>
        <taxon>Eukaryota</taxon>
        <taxon>Fungi</taxon>
        <taxon>Dikarya</taxon>
        <taxon>Basidiomycota</taxon>
        <taxon>Ustilaginomycotina</taxon>
        <taxon>Ustilaginomycetes</taxon>
        <taxon>Violaceomycetales</taxon>
        <taxon>Violaceomycetaceae</taxon>
        <taxon>Violaceomyces</taxon>
    </lineage>
</organism>
<proteinExistence type="predicted"/>
<protein>
    <submittedName>
        <fullName evidence="1">3-hydroxyacyl-CoA dehydrogenase type-2-like protein</fullName>
    </submittedName>
</protein>
<accession>A0ACD0P4L5</accession>
<dbReference type="EMBL" id="KZ819748">
    <property type="protein sequence ID" value="PWN52965.1"/>
    <property type="molecule type" value="Genomic_DNA"/>
</dbReference>
<name>A0ACD0P4L5_9BASI</name>
<sequence>LKLVGTFNVSRLTAARIVRDVPKPIAQPDVNTKDRGVIVNTASAAALEGQAGQASYAGSKGGVVGMTLPMARDLAWYGIRVMTLCPALFGTPMMENLPERAKAKILRSSEFPARFGHPQEFASAVVSIIENSMLNGSYIRLDGATRLGKL</sequence>
<feature type="non-terminal residue" evidence="1">
    <location>
        <position position="1"/>
    </location>
</feature>
<gene>
    <name evidence="1" type="ORF">IE53DRAFT_311091</name>
</gene>
<evidence type="ECO:0000313" key="1">
    <source>
        <dbReference type="EMBL" id="PWN52965.1"/>
    </source>
</evidence>
<evidence type="ECO:0000313" key="2">
    <source>
        <dbReference type="Proteomes" id="UP000245626"/>
    </source>
</evidence>
<reference evidence="1 2" key="1">
    <citation type="journal article" date="2018" name="Mol. Biol. Evol.">
        <title>Broad Genomic Sampling Reveals a Smut Pathogenic Ancestry of the Fungal Clade Ustilaginomycotina.</title>
        <authorList>
            <person name="Kijpornyongpan T."/>
            <person name="Mondo S.J."/>
            <person name="Barry K."/>
            <person name="Sandor L."/>
            <person name="Lee J."/>
            <person name="Lipzen A."/>
            <person name="Pangilinan J."/>
            <person name="LaButti K."/>
            <person name="Hainaut M."/>
            <person name="Henrissat B."/>
            <person name="Grigoriev I.V."/>
            <person name="Spatafora J.W."/>
            <person name="Aime M.C."/>
        </authorList>
    </citation>
    <scope>NUCLEOTIDE SEQUENCE [LARGE SCALE GENOMIC DNA]</scope>
    <source>
        <strain evidence="1 2">SA 807</strain>
    </source>
</reference>
<keyword evidence="2" id="KW-1185">Reference proteome</keyword>
<dbReference type="Proteomes" id="UP000245626">
    <property type="component" value="Unassembled WGS sequence"/>
</dbReference>